<evidence type="ECO:0000313" key="2">
    <source>
        <dbReference type="EMBL" id="API65303.1"/>
    </source>
</evidence>
<organismHost>
    <name type="scientific">Oophaga pumilio</name>
    <name type="common">strawberry poison frog</name>
    <dbReference type="NCBI Taxonomy" id="51950"/>
</organismHost>
<protein>
    <submittedName>
        <fullName evidence="3">US22 family protein</fullName>
    </submittedName>
</protein>
<dbReference type="InterPro" id="IPR003360">
    <property type="entry name" value="US22-like"/>
</dbReference>
<proteinExistence type="predicted"/>
<dbReference type="Pfam" id="PF02393">
    <property type="entry name" value="US22"/>
    <property type="match status" value="1"/>
</dbReference>
<dbReference type="Proteomes" id="UP000509651">
    <property type="component" value="Segment"/>
</dbReference>
<evidence type="ECO:0000313" key="4">
    <source>
        <dbReference type="Proteomes" id="UP000509651"/>
    </source>
</evidence>
<name>A0A2U7M3V3_FRG3V</name>
<sequence>MCQNWPDMAVVKRATMSIVPTNKVPYSPPIQNKNEEAIKLSCKLENMSDNHDLVDGFVEKFRDDLICPPDNKVTNNLHIRICGLHDTVYSGENYRLESWGQNVLPKPTKMKVLGIIESSNGMLLIPQWIVLVGKNGHVYGYKEEMLFLHANSLNNLVQDGIKEIETYSDDISDEEEEVLQKDEEVQRLRKATKEFIDKDADEFNDFYAQFIS</sequence>
<feature type="coiled-coil region" evidence="1">
    <location>
        <begin position="164"/>
        <end position="191"/>
    </location>
</feature>
<dbReference type="EMBL" id="MT578298">
    <property type="protein sequence ID" value="QKO01800.1"/>
    <property type="molecule type" value="Genomic_DNA"/>
</dbReference>
<organismHost>
    <name type="scientific">Lithobates sylvaticus</name>
    <name type="common">Wood frog</name>
    <name type="synonym">Rana sylvatica</name>
    <dbReference type="NCBI Taxonomy" id="45438"/>
</organismHost>
<keyword evidence="1" id="KW-0175">Coiled coil</keyword>
<accession>A0A2U7M3V3</accession>
<dbReference type="Proteomes" id="UP000319751">
    <property type="component" value="Genome"/>
</dbReference>
<reference evidence="3 4" key="2">
    <citation type="submission" date="2020-06" db="EMBL/GenBank/DDBJ databases">
        <title>Genome sequence of a frog virus 3 strain detected in cultured American Bullfrogs (Lithobates catesbeianus) in South America.</title>
        <authorList>
            <person name="Ferreira C.M."/>
            <person name="Subramaniam K."/>
            <person name="de Sousa R.L.M."/>
            <person name="Tavares L.S."/>
            <person name="Correa T.C."/>
            <person name="Waltzek T.B."/>
        </authorList>
    </citation>
    <scope>NUCLEOTIDE SEQUENCE [LARGE SCALE GENOMIC DNA]</scope>
    <source>
        <strain evidence="3 4">Rana-Bra-17</strain>
    </source>
</reference>
<organismHost>
    <name type="scientific">Lithobates pipiens</name>
    <name type="common">Northern leopard frog</name>
    <name type="synonym">Rana pipiens</name>
    <dbReference type="NCBI Taxonomy" id="8404"/>
</organismHost>
<organism evidence="2">
    <name type="scientific">Frog virus 3</name>
    <name type="common">FV-3</name>
    <dbReference type="NCBI Taxonomy" id="10493"/>
    <lineage>
        <taxon>Viruses</taxon>
        <taxon>Varidnaviria</taxon>
        <taxon>Bamfordvirae</taxon>
        <taxon>Nucleocytoviricota</taxon>
        <taxon>Megaviricetes</taxon>
        <taxon>Pimascovirales</taxon>
        <taxon>Pimascovirales incertae sedis</taxon>
        <taxon>Iridoviridae</taxon>
        <taxon>Alphairidovirinae</taxon>
        <taxon>Ranavirus</taxon>
        <taxon>Ranavirus rana1</taxon>
    </lineage>
</organism>
<reference evidence="2" key="1">
    <citation type="submission" date="2016-06" db="EMBL/GenBank/DDBJ databases">
        <title>Isolation of common midwife toad virus and a recombinant frog virus 3 strain from North American bullfrogs (Lithobates catesbeianus).</title>
        <authorList>
            <person name="Claytor S.C."/>
            <person name="Subramaniam K."/>
            <person name="Chinchar V.G."/>
            <person name="Gray M.J."/>
            <person name="Miller D.L."/>
            <person name="Salemi M."/>
            <person name="Wisely S.M."/>
            <person name="Waltzek T.B."/>
        </authorList>
    </citation>
    <scope>NUCLEOTIDE SEQUENCE [LARGE SCALE GENOMIC DNA]</scope>
    <source>
        <strain evidence="2">RC15021</strain>
    </source>
</reference>
<gene>
    <name evidence="2" type="primary">ORF5</name>
    <name evidence="3" type="synonym">ORF56</name>
    <name evidence="2" type="ORF">FV3_ORF5</name>
</gene>
<organismHost>
    <name type="scientific">Notophthalmus viridescens</name>
    <name type="common">Eastern newt</name>
    <name type="synonym">Triturus viridescens</name>
    <dbReference type="NCBI Taxonomy" id="8316"/>
</organismHost>
<organismHost>
    <name type="scientific">Dryophytes versicolor</name>
    <name type="common">chameleon treefrog</name>
    <dbReference type="NCBI Taxonomy" id="30343"/>
</organismHost>
<evidence type="ECO:0000256" key="1">
    <source>
        <dbReference type="SAM" id="Coils"/>
    </source>
</evidence>
<dbReference type="EMBL" id="KX397570">
    <property type="protein sequence ID" value="API65303.1"/>
    <property type="molecule type" value="Genomic_DNA"/>
</dbReference>
<evidence type="ECO:0000313" key="3">
    <source>
        <dbReference type="EMBL" id="QKO01800.1"/>
    </source>
</evidence>